<feature type="non-terminal residue" evidence="1">
    <location>
        <position position="1"/>
    </location>
</feature>
<dbReference type="Gene3D" id="3.30.572.10">
    <property type="entry name" value="Thymidylate synthase/dCMP hydroxymethylase domain"/>
    <property type="match status" value="1"/>
</dbReference>
<dbReference type="EMBL" id="BARS01041599">
    <property type="protein sequence ID" value="GAG33990.1"/>
    <property type="molecule type" value="Genomic_DNA"/>
</dbReference>
<dbReference type="InterPro" id="IPR036926">
    <property type="entry name" value="Thymidate_synth/dCMP_Mease_sf"/>
</dbReference>
<name>X0WTP5_9ZZZZ</name>
<accession>X0WTP5</accession>
<dbReference type="AlphaFoldDB" id="X0WTP5"/>
<dbReference type="SUPFAM" id="SSF55831">
    <property type="entry name" value="Thymidylate synthase/dCMP hydroxymethylase"/>
    <property type="match status" value="1"/>
</dbReference>
<gene>
    <name evidence="1" type="ORF">S01H1_63244</name>
</gene>
<reference evidence="1" key="1">
    <citation type="journal article" date="2014" name="Front. Microbiol.">
        <title>High frequency of phylogenetically diverse reductive dehalogenase-homologous genes in deep subseafloor sedimentary metagenomes.</title>
        <authorList>
            <person name="Kawai M."/>
            <person name="Futagami T."/>
            <person name="Toyoda A."/>
            <person name="Takaki Y."/>
            <person name="Nishi S."/>
            <person name="Hori S."/>
            <person name="Arai W."/>
            <person name="Tsubouchi T."/>
            <person name="Morono Y."/>
            <person name="Uchiyama I."/>
            <person name="Ito T."/>
            <person name="Fujiyama A."/>
            <person name="Inagaki F."/>
            <person name="Takami H."/>
        </authorList>
    </citation>
    <scope>NUCLEOTIDE SEQUENCE</scope>
    <source>
        <strain evidence="1">Expedition CK06-06</strain>
    </source>
</reference>
<organism evidence="1">
    <name type="scientific">marine sediment metagenome</name>
    <dbReference type="NCBI Taxonomy" id="412755"/>
    <lineage>
        <taxon>unclassified sequences</taxon>
        <taxon>metagenomes</taxon>
        <taxon>ecological metagenomes</taxon>
    </lineage>
</organism>
<evidence type="ECO:0008006" key="2">
    <source>
        <dbReference type="Google" id="ProtNLM"/>
    </source>
</evidence>
<protein>
    <recommendedName>
        <fullName evidence="2">Thymidylate synthase/dCMP hydroxymethylase domain-containing protein</fullName>
    </recommendedName>
</protein>
<proteinExistence type="predicted"/>
<sequence length="45" mass="5510">DLWYGFCNDQYQFSNLQKLIADKLDIKVGEYYHYAHNLHLYNNKL</sequence>
<comment type="caution">
    <text evidence="1">The sequence shown here is derived from an EMBL/GenBank/DDBJ whole genome shotgun (WGS) entry which is preliminary data.</text>
</comment>
<evidence type="ECO:0000313" key="1">
    <source>
        <dbReference type="EMBL" id="GAG33990.1"/>
    </source>
</evidence>